<gene>
    <name evidence="1" type="ORF">CLV56_1363</name>
</gene>
<keyword evidence="2" id="KW-1185">Reference proteome</keyword>
<name>A0A2M9BGS2_9ACTN</name>
<evidence type="ECO:0000313" key="1">
    <source>
        <dbReference type="EMBL" id="PJJ57142.1"/>
    </source>
</evidence>
<protein>
    <submittedName>
        <fullName evidence="1">Uncharacterized protein</fullName>
    </submittedName>
</protein>
<accession>A0A2M9BGS2</accession>
<dbReference type="EMBL" id="PGEZ01000001">
    <property type="protein sequence ID" value="PJJ57142.1"/>
    <property type="molecule type" value="Genomic_DNA"/>
</dbReference>
<sequence length="50" mass="5684">MMDVYLTIRDADVTAARVAPTVAPMLHTTLLTKRRAVDHCRVRSALCRMR</sequence>
<dbReference type="AlphaFoldDB" id="A0A2M9BGS2"/>
<dbReference type="Proteomes" id="UP000230842">
    <property type="component" value="Unassembled WGS sequence"/>
</dbReference>
<evidence type="ECO:0000313" key="2">
    <source>
        <dbReference type="Proteomes" id="UP000230842"/>
    </source>
</evidence>
<proteinExistence type="predicted"/>
<reference evidence="1 2" key="1">
    <citation type="submission" date="2017-11" db="EMBL/GenBank/DDBJ databases">
        <title>Genomic Encyclopedia of Archaeal and Bacterial Type Strains, Phase II (KMG-II): From Individual Species to Whole Genera.</title>
        <authorList>
            <person name="Goeker M."/>
        </authorList>
    </citation>
    <scope>NUCLEOTIDE SEQUENCE [LARGE SCALE GENOMIC DNA]</scope>
    <source>
        <strain evidence="1 2">DSM 27763</strain>
    </source>
</reference>
<comment type="caution">
    <text evidence="1">The sequence shown here is derived from an EMBL/GenBank/DDBJ whole genome shotgun (WGS) entry which is preliminary data.</text>
</comment>
<organism evidence="1 2">
    <name type="scientific">Mumia flava</name>
    <dbReference type="NCBI Taxonomy" id="1348852"/>
    <lineage>
        <taxon>Bacteria</taxon>
        <taxon>Bacillati</taxon>
        <taxon>Actinomycetota</taxon>
        <taxon>Actinomycetes</taxon>
        <taxon>Propionibacteriales</taxon>
        <taxon>Nocardioidaceae</taxon>
        <taxon>Mumia</taxon>
    </lineage>
</organism>